<dbReference type="GO" id="GO:0061024">
    <property type="term" value="P:membrane organization"/>
    <property type="evidence" value="ECO:0007669"/>
    <property type="project" value="TreeGrafter"/>
</dbReference>
<comment type="similarity">
    <text evidence="2">Belongs to the TOR1AIP family.</text>
</comment>
<keyword evidence="6 11" id="KW-0472">Membrane</keyword>
<dbReference type="Pfam" id="PF05609">
    <property type="entry name" value="LAP1_C"/>
    <property type="match status" value="1"/>
</dbReference>
<evidence type="ECO:0000256" key="1">
    <source>
        <dbReference type="ARBA" id="ARBA00004259"/>
    </source>
</evidence>
<evidence type="ECO:0000256" key="6">
    <source>
        <dbReference type="ARBA" id="ARBA00023136"/>
    </source>
</evidence>
<dbReference type="EMBL" id="BMAO01028625">
    <property type="protein sequence ID" value="GFR26093.1"/>
    <property type="molecule type" value="Genomic_DNA"/>
</dbReference>
<dbReference type="GO" id="GO:0001671">
    <property type="term" value="F:ATPase activator activity"/>
    <property type="evidence" value="ECO:0007669"/>
    <property type="project" value="InterPro"/>
</dbReference>
<sequence length="452" mass="51313">MPSRTENRVGKGEDTKVEEHLMTRKPLEKYKEDLGKKHLYPSLLPMDFEGSESSEENGLEQESEYNRIPENSLTNKLYQTKPDQCSQSNFAKNKSCEARLQQNQYKEAYQLPVRTNAKNNSQNRANRKAFLQQGSISDDGNESPVHLTQSIRHQQNVSKKAKQAKAFSPSRGIVQDFRKHSRDSNLFGCPKPNKHKKFQETSVQSNRVGQRQQFDQIICTDTFSNLLGWKALLLFFAVLIFSYYLMNGFSTNAYEKENQFNATDVVLKLKAEFGEQPIMSFRIIHSALKKVSESESKAPAIIVLLAANGSETVCNKFAHKLNHLLPYSRHVQISGVEYKSSDTNLSKKEIDDSLKALKADKLNSVLVEDLDHIPGEVALIFHTYWDHENAPYKQAVYIMTVAYGKDIDKNAEPKVWDKALHDHLFVAWSDIGVDQISPLLSRLSVSVVAIIG</sequence>
<dbReference type="Gene3D" id="3.40.50.12190">
    <property type="match status" value="1"/>
</dbReference>
<keyword evidence="4 11" id="KW-0812">Transmembrane</keyword>
<dbReference type="Proteomes" id="UP000887116">
    <property type="component" value="Unassembled WGS sequence"/>
</dbReference>
<comment type="subcellular location">
    <subcellularLocation>
        <location evidence="9">Endomembrane system</location>
        <topology evidence="9">Single-pass membrane protein</topology>
    </subcellularLocation>
    <subcellularLocation>
        <location evidence="1">Nucleus envelope</location>
    </subcellularLocation>
</comment>
<proteinExistence type="inferred from homology"/>
<evidence type="ECO:0000256" key="4">
    <source>
        <dbReference type="ARBA" id="ARBA00022692"/>
    </source>
</evidence>
<evidence type="ECO:0000256" key="8">
    <source>
        <dbReference type="ARBA" id="ARBA00023242"/>
    </source>
</evidence>
<evidence type="ECO:0000256" key="3">
    <source>
        <dbReference type="ARBA" id="ARBA00022553"/>
    </source>
</evidence>
<organism evidence="13 14">
    <name type="scientific">Trichonephila clavata</name>
    <name type="common">Joro spider</name>
    <name type="synonym">Nephila clavata</name>
    <dbReference type="NCBI Taxonomy" id="2740835"/>
    <lineage>
        <taxon>Eukaryota</taxon>
        <taxon>Metazoa</taxon>
        <taxon>Ecdysozoa</taxon>
        <taxon>Arthropoda</taxon>
        <taxon>Chelicerata</taxon>
        <taxon>Arachnida</taxon>
        <taxon>Araneae</taxon>
        <taxon>Araneomorphae</taxon>
        <taxon>Entelegynae</taxon>
        <taxon>Araneoidea</taxon>
        <taxon>Nephilidae</taxon>
        <taxon>Trichonephila</taxon>
    </lineage>
</organism>
<evidence type="ECO:0000256" key="9">
    <source>
        <dbReference type="ARBA" id="ARBA00037847"/>
    </source>
</evidence>
<evidence type="ECO:0000256" key="11">
    <source>
        <dbReference type="SAM" id="Phobius"/>
    </source>
</evidence>
<evidence type="ECO:0000256" key="5">
    <source>
        <dbReference type="ARBA" id="ARBA00022989"/>
    </source>
</evidence>
<feature type="compositionally biased region" description="Acidic residues" evidence="10">
    <location>
        <begin position="49"/>
        <end position="63"/>
    </location>
</feature>
<evidence type="ECO:0000256" key="2">
    <source>
        <dbReference type="ARBA" id="ARBA00007860"/>
    </source>
</evidence>
<feature type="transmembrane region" description="Helical" evidence="11">
    <location>
        <begin position="226"/>
        <end position="246"/>
    </location>
</feature>
<dbReference type="InterPro" id="IPR008662">
    <property type="entry name" value="TOIP1/2"/>
</dbReference>
<feature type="region of interest" description="Disordered" evidence="10">
    <location>
        <begin position="1"/>
        <end position="24"/>
    </location>
</feature>
<keyword evidence="3" id="KW-0597">Phosphoprotein</keyword>
<keyword evidence="7" id="KW-0325">Glycoprotein</keyword>
<gene>
    <name evidence="13" type="ORF">TNCT_687561</name>
</gene>
<dbReference type="PANTHER" id="PTHR18843:SF7">
    <property type="entry name" value="LAMINA-ASSOCIATED POLYPEPTIDE 1B ISOFORM 1-RELATED"/>
    <property type="match status" value="1"/>
</dbReference>
<keyword evidence="8" id="KW-0539">Nucleus</keyword>
<keyword evidence="5 11" id="KW-1133">Transmembrane helix</keyword>
<feature type="region of interest" description="Disordered" evidence="10">
    <location>
        <begin position="45"/>
        <end position="67"/>
    </location>
</feature>
<evidence type="ECO:0000259" key="12">
    <source>
        <dbReference type="Pfam" id="PF05609"/>
    </source>
</evidence>
<dbReference type="InterPro" id="IPR046753">
    <property type="entry name" value="TOIP1/2_C"/>
</dbReference>
<keyword evidence="14" id="KW-1185">Reference proteome</keyword>
<accession>A0A8X6JI17</accession>
<dbReference type="OrthoDB" id="6258998at2759"/>
<protein>
    <recommendedName>
        <fullName evidence="12">Torsin-1A-interacting protein 1/2 AAA+ activator domain-containing protein</fullName>
    </recommendedName>
</protein>
<reference evidence="13" key="1">
    <citation type="submission" date="2020-07" db="EMBL/GenBank/DDBJ databases">
        <title>Multicomponent nature underlies the extraordinary mechanical properties of spider dragline silk.</title>
        <authorList>
            <person name="Kono N."/>
            <person name="Nakamura H."/>
            <person name="Mori M."/>
            <person name="Yoshida Y."/>
            <person name="Ohtoshi R."/>
            <person name="Malay A.D."/>
            <person name="Moran D.A.P."/>
            <person name="Tomita M."/>
            <person name="Numata K."/>
            <person name="Arakawa K."/>
        </authorList>
    </citation>
    <scope>NUCLEOTIDE SEQUENCE</scope>
</reference>
<evidence type="ECO:0000313" key="13">
    <source>
        <dbReference type="EMBL" id="GFR26093.1"/>
    </source>
</evidence>
<evidence type="ECO:0000313" key="14">
    <source>
        <dbReference type="Proteomes" id="UP000887116"/>
    </source>
</evidence>
<dbReference type="GO" id="GO:0005635">
    <property type="term" value="C:nuclear envelope"/>
    <property type="evidence" value="ECO:0007669"/>
    <property type="project" value="UniProtKB-SubCell"/>
</dbReference>
<evidence type="ECO:0000256" key="10">
    <source>
        <dbReference type="SAM" id="MobiDB-lite"/>
    </source>
</evidence>
<dbReference type="GO" id="GO:0016020">
    <property type="term" value="C:membrane"/>
    <property type="evidence" value="ECO:0007669"/>
    <property type="project" value="TreeGrafter"/>
</dbReference>
<evidence type="ECO:0000256" key="7">
    <source>
        <dbReference type="ARBA" id="ARBA00023180"/>
    </source>
</evidence>
<comment type="caution">
    <text evidence="13">The sequence shown here is derived from an EMBL/GenBank/DDBJ whole genome shotgun (WGS) entry which is preliminary data.</text>
</comment>
<dbReference type="PANTHER" id="PTHR18843">
    <property type="entry name" value="TORSIN-1A-INTERACTING PROTEIN"/>
    <property type="match status" value="1"/>
</dbReference>
<dbReference type="InterPro" id="IPR038599">
    <property type="entry name" value="LAP1C-like_C_sf"/>
</dbReference>
<dbReference type="AlphaFoldDB" id="A0A8X6JI17"/>
<feature type="domain" description="Torsin-1A-interacting protein 1/2 AAA+ activator" evidence="12">
    <location>
        <begin position="268"/>
        <end position="427"/>
    </location>
</feature>
<name>A0A8X6JI17_TRICU</name>